<feature type="region of interest" description="Disordered" evidence="1">
    <location>
        <begin position="374"/>
        <end position="396"/>
    </location>
</feature>
<sequence>MLSLQSSDVARGGGDQSRKWTSLTSLAPRTALAGCGGRASSIVAAARGRSGGSSGSIGDVRDPWREEERRQALLKYVREVQPASVVQFAEQTNPQVVAAMRQTVLNVVGSLPPQYFDVRINTVAESLAQLMLSIMTTGYMLRSAQFRMELQQSLRALPSHSTATASGGGGGAAGAGGVGGGAAVAGGLAAPTVAALSAASSGSLSRASSGSSSSSGSSTASSSDAGDSAAEAAAAEAVAATAMAVGTAFLYDGAGSPYAPGVQKKGVEGEVLRWHLGRGEVERLPVAAYVELLERELADLRAQLGPAAAPPGGFDTSTSTSSGSGSGAGAFGGSSRGSGSGSGVGSGGAGPAFGMPIAMAGGVEVLGPEPAGSGSAFGASSAYPASPSSSSSSAASMDGLVCVSPLPGFGERSGGSSGGGSGGGGGWGLGLGLVASGAGGTGAASAAAPASMGSGGIPLVVGSPLGLPRNELLDYLHGLQASGNGGFKELACSPNTASGEAVKEAMELFVGRLMGSAGGDPAALSSMSSEFSSVELSKVLFWLLAVGYTLKSLEARMDMEDGMGGPGSAAGRGPMGGGPSPPPGGGSGSGGSSGTGGSGGGWGKGGGGSKGNGGKGERKGGFGGLRGLLPGF</sequence>
<dbReference type="OrthoDB" id="4115at2759"/>
<dbReference type="InterPro" id="IPR008479">
    <property type="entry name" value="DUF760"/>
</dbReference>
<keyword evidence="3" id="KW-1185">Reference proteome</keyword>
<proteinExistence type="predicted"/>
<organism evidence="2 3">
    <name type="scientific">Chlamydomonas schloesseri</name>
    <dbReference type="NCBI Taxonomy" id="2026947"/>
    <lineage>
        <taxon>Eukaryota</taxon>
        <taxon>Viridiplantae</taxon>
        <taxon>Chlorophyta</taxon>
        <taxon>core chlorophytes</taxon>
        <taxon>Chlorophyceae</taxon>
        <taxon>CS clade</taxon>
        <taxon>Chlamydomonadales</taxon>
        <taxon>Chlamydomonadaceae</taxon>
        <taxon>Chlamydomonas</taxon>
    </lineage>
</organism>
<feature type="compositionally biased region" description="Gly residues" evidence="1">
    <location>
        <begin position="585"/>
        <end position="614"/>
    </location>
</feature>
<reference evidence="2" key="1">
    <citation type="journal article" date="2020" name="bioRxiv">
        <title>Comparative genomics of Chlamydomonas.</title>
        <authorList>
            <person name="Craig R.J."/>
            <person name="Hasan A.R."/>
            <person name="Ness R.W."/>
            <person name="Keightley P.D."/>
        </authorList>
    </citation>
    <scope>NUCLEOTIDE SEQUENCE</scope>
    <source>
        <strain evidence="2">CCAP 11/173</strain>
    </source>
</reference>
<evidence type="ECO:0000313" key="3">
    <source>
        <dbReference type="Proteomes" id="UP000613740"/>
    </source>
</evidence>
<evidence type="ECO:0000256" key="1">
    <source>
        <dbReference type="SAM" id="MobiDB-lite"/>
    </source>
</evidence>
<protein>
    <submittedName>
        <fullName evidence="2">Uncharacterized protein</fullName>
    </submittedName>
</protein>
<feature type="compositionally biased region" description="Gly residues" evidence="1">
    <location>
        <begin position="562"/>
        <end position="578"/>
    </location>
</feature>
<accession>A0A836B462</accession>
<dbReference type="PANTHER" id="PTHR33598:SF4">
    <property type="entry name" value="OS02G0833400 PROTEIN"/>
    <property type="match status" value="1"/>
</dbReference>
<feature type="region of interest" description="Disordered" evidence="1">
    <location>
        <begin position="561"/>
        <end position="632"/>
    </location>
</feature>
<dbReference type="Pfam" id="PF05542">
    <property type="entry name" value="DUF760"/>
    <property type="match status" value="2"/>
</dbReference>
<feature type="region of interest" description="Disordered" evidence="1">
    <location>
        <begin position="205"/>
        <end position="225"/>
    </location>
</feature>
<evidence type="ECO:0000313" key="2">
    <source>
        <dbReference type="EMBL" id="KAG2447140.1"/>
    </source>
</evidence>
<gene>
    <name evidence="2" type="ORF">HYH02_007886</name>
</gene>
<feature type="region of interest" description="Disordered" evidence="1">
    <location>
        <begin position="308"/>
        <end position="346"/>
    </location>
</feature>
<feature type="region of interest" description="Disordered" evidence="1">
    <location>
        <begin position="1"/>
        <end position="21"/>
    </location>
</feature>
<feature type="compositionally biased region" description="Low complexity" evidence="1">
    <location>
        <begin position="308"/>
        <end position="323"/>
    </location>
</feature>
<feature type="compositionally biased region" description="Gly residues" evidence="1">
    <location>
        <begin position="324"/>
        <end position="346"/>
    </location>
</feature>
<name>A0A836B462_9CHLO</name>
<dbReference type="AlphaFoldDB" id="A0A836B462"/>
<dbReference type="PANTHER" id="PTHR33598">
    <property type="entry name" value="OS02G0833400 PROTEIN"/>
    <property type="match status" value="1"/>
</dbReference>
<dbReference type="EMBL" id="JAEHOD010000023">
    <property type="protein sequence ID" value="KAG2447140.1"/>
    <property type="molecule type" value="Genomic_DNA"/>
</dbReference>
<dbReference type="Proteomes" id="UP000613740">
    <property type="component" value="Unassembled WGS sequence"/>
</dbReference>
<comment type="caution">
    <text evidence="2">The sequence shown here is derived from an EMBL/GenBank/DDBJ whole genome shotgun (WGS) entry which is preliminary data.</text>
</comment>